<feature type="region of interest" description="Disordered" evidence="7">
    <location>
        <begin position="67"/>
        <end position="87"/>
    </location>
</feature>
<evidence type="ECO:0000313" key="10">
    <source>
        <dbReference type="EMBL" id="CDU22173.1"/>
    </source>
</evidence>
<keyword evidence="6 8" id="KW-0472">Membrane</keyword>
<dbReference type="EMBL" id="LK056654">
    <property type="protein sequence ID" value="CDU22173.1"/>
    <property type="molecule type" value="Genomic_DNA"/>
</dbReference>
<evidence type="ECO:0000256" key="1">
    <source>
        <dbReference type="ARBA" id="ARBA00004141"/>
    </source>
</evidence>
<feature type="transmembrane region" description="Helical" evidence="8">
    <location>
        <begin position="238"/>
        <end position="256"/>
    </location>
</feature>
<feature type="domain" description="Peptidase S54 rhomboid" evidence="9">
    <location>
        <begin position="284"/>
        <end position="452"/>
    </location>
</feature>
<dbReference type="Pfam" id="PF01694">
    <property type="entry name" value="Rhomboid"/>
    <property type="match status" value="1"/>
</dbReference>
<feature type="transmembrane region" description="Helical" evidence="8">
    <location>
        <begin position="298"/>
        <end position="320"/>
    </location>
</feature>
<evidence type="ECO:0000256" key="5">
    <source>
        <dbReference type="ARBA" id="ARBA00022989"/>
    </source>
</evidence>
<dbReference type="GO" id="GO:0006465">
    <property type="term" value="P:signal peptide processing"/>
    <property type="evidence" value="ECO:0007669"/>
    <property type="project" value="TreeGrafter"/>
</dbReference>
<evidence type="ECO:0000256" key="7">
    <source>
        <dbReference type="SAM" id="MobiDB-lite"/>
    </source>
</evidence>
<evidence type="ECO:0000256" key="3">
    <source>
        <dbReference type="ARBA" id="ARBA00022692"/>
    </source>
</evidence>
<dbReference type="GO" id="GO:0016020">
    <property type="term" value="C:membrane"/>
    <property type="evidence" value="ECO:0007669"/>
    <property type="project" value="UniProtKB-SubCell"/>
</dbReference>
<dbReference type="OrthoDB" id="10260614at2759"/>
<comment type="similarity">
    <text evidence="2">Belongs to the peptidase S54 family.</text>
</comment>
<comment type="subcellular location">
    <subcellularLocation>
        <location evidence="1">Membrane</location>
        <topology evidence="1">Multi-pass membrane protein</topology>
    </subcellularLocation>
</comment>
<dbReference type="PANTHER" id="PTHR43731">
    <property type="entry name" value="RHOMBOID PROTEASE"/>
    <property type="match status" value="1"/>
</dbReference>
<organism evidence="10">
    <name type="scientific">Sporisorium scitamineum</name>
    <dbReference type="NCBI Taxonomy" id="49012"/>
    <lineage>
        <taxon>Eukaryota</taxon>
        <taxon>Fungi</taxon>
        <taxon>Dikarya</taxon>
        <taxon>Basidiomycota</taxon>
        <taxon>Ustilaginomycotina</taxon>
        <taxon>Ustilaginomycetes</taxon>
        <taxon>Ustilaginales</taxon>
        <taxon>Ustilaginaceae</taxon>
        <taxon>Sporisorium</taxon>
    </lineage>
</organism>
<dbReference type="InterPro" id="IPR050925">
    <property type="entry name" value="Rhomboid_protease_S54"/>
</dbReference>
<dbReference type="AlphaFoldDB" id="A0A127Z9Q5"/>
<name>A0A127Z9Q5_9BASI</name>
<gene>
    <name evidence="10" type="ORF">SPSC_00803</name>
</gene>
<dbReference type="InterPro" id="IPR035952">
    <property type="entry name" value="Rhomboid-like_sf"/>
</dbReference>
<evidence type="ECO:0000256" key="4">
    <source>
        <dbReference type="ARBA" id="ARBA00022801"/>
    </source>
</evidence>
<accession>A0A127Z9Q5</accession>
<dbReference type="PANTHER" id="PTHR43731:SF14">
    <property type="entry name" value="PRESENILIN-ASSOCIATED RHOMBOID-LIKE PROTEIN, MITOCHONDRIAL"/>
    <property type="match status" value="1"/>
</dbReference>
<feature type="transmembrane region" description="Helical" evidence="8">
    <location>
        <begin position="433"/>
        <end position="451"/>
    </location>
</feature>
<protein>
    <submittedName>
        <fullName evidence="10">Related to PCP1-mitochondrial serine protease</fullName>
    </submittedName>
</protein>
<keyword evidence="4" id="KW-0378">Hydrolase</keyword>
<keyword evidence="5 8" id="KW-1133">Transmembrane helix</keyword>
<evidence type="ECO:0000256" key="2">
    <source>
        <dbReference type="ARBA" id="ARBA00009045"/>
    </source>
</evidence>
<evidence type="ECO:0000256" key="6">
    <source>
        <dbReference type="ARBA" id="ARBA00023136"/>
    </source>
</evidence>
<dbReference type="Gene3D" id="1.20.1540.10">
    <property type="entry name" value="Rhomboid-like"/>
    <property type="match status" value="1"/>
</dbReference>
<sequence>MLSPGSAASLRNASQFGSTRTLLNRAGAAHRYVLPPASRITHSSRAQRFQLLTTSSHILARFGPLSSRRRQSPHLTRPTHLNTQSATVAAEETEAGFSHINLPPSPTDAQQPSISRVLLFLLGFTTISFTGAAYYSLRDTQHIASQLQSSRDVFANISSLFSSITSNGDEDVWGLGVTEPRLRVAKTHEVATRLGMRLEWLMGWCHQLHLPESVTEFVGRSYLIVADKYLELSPAKQVVVPVIAVNTVVFGLWTVASARRGGGNMWGWMTRNFLHRPSSNLTRTLVTSVYSHQSGLHFLFNNMALWSIGGSALFVASHQTTSIPEASTMPHFLAFFTTAGIFAATVSHIVTAIRFRRTSALHGLEIARATIGRQASLGSSGAIYSILVMSAFAFPNAQLGILFVPFVSFPIGAGVAGLVAADVAGLVFRWKTFDHAAHLAGAAFGVGYWWVGGEAWRRLKRWLVEKGALEVEA</sequence>
<dbReference type="InterPro" id="IPR022764">
    <property type="entry name" value="Peptidase_S54_rhomboid_dom"/>
</dbReference>
<feature type="transmembrane region" description="Helical" evidence="8">
    <location>
        <begin position="400"/>
        <end position="421"/>
    </location>
</feature>
<proteinExistence type="inferred from homology"/>
<keyword evidence="10" id="KW-0645">Protease</keyword>
<dbReference type="GO" id="GO:0004252">
    <property type="term" value="F:serine-type endopeptidase activity"/>
    <property type="evidence" value="ECO:0007669"/>
    <property type="project" value="InterPro"/>
</dbReference>
<evidence type="ECO:0000256" key="8">
    <source>
        <dbReference type="SAM" id="Phobius"/>
    </source>
</evidence>
<keyword evidence="3 8" id="KW-0812">Transmembrane</keyword>
<reference evidence="10" key="1">
    <citation type="submission" date="2014-06" db="EMBL/GenBank/DDBJ databases">
        <authorList>
            <person name="Ju J."/>
            <person name="Zhang J."/>
        </authorList>
    </citation>
    <scope>NUCLEOTIDE SEQUENCE</scope>
    <source>
        <strain evidence="10">SscI8</strain>
    </source>
</reference>
<dbReference type="SUPFAM" id="SSF144091">
    <property type="entry name" value="Rhomboid-like"/>
    <property type="match status" value="1"/>
</dbReference>
<feature type="transmembrane region" description="Helical" evidence="8">
    <location>
        <begin position="332"/>
        <end position="355"/>
    </location>
</feature>
<evidence type="ECO:0000259" key="9">
    <source>
        <dbReference type="Pfam" id="PF01694"/>
    </source>
</evidence>